<evidence type="ECO:0000256" key="10">
    <source>
        <dbReference type="ARBA" id="ARBA00023136"/>
    </source>
</evidence>
<dbReference type="Proteomes" id="UP000298615">
    <property type="component" value="Chromosome"/>
</dbReference>
<evidence type="ECO:0000256" key="4">
    <source>
        <dbReference type="ARBA" id="ARBA00022597"/>
    </source>
</evidence>
<evidence type="ECO:0000256" key="3">
    <source>
        <dbReference type="ARBA" id="ARBA00022475"/>
    </source>
</evidence>
<keyword evidence="7" id="KW-0812">Transmembrane</keyword>
<evidence type="ECO:0000256" key="6">
    <source>
        <dbReference type="ARBA" id="ARBA00022683"/>
    </source>
</evidence>
<gene>
    <name evidence="11" type="ORF">FA707_00905</name>
</gene>
<keyword evidence="2" id="KW-0813">Transport</keyword>
<dbReference type="OrthoDB" id="9769191at2"/>
<keyword evidence="3" id="KW-1003">Cell membrane</keyword>
<evidence type="ECO:0000256" key="1">
    <source>
        <dbReference type="ARBA" id="ARBA00004651"/>
    </source>
</evidence>
<dbReference type="GO" id="GO:0008982">
    <property type="term" value="F:protein-N(PI)-phosphohistidine-sugar phosphotransferase activity"/>
    <property type="evidence" value="ECO:0007669"/>
    <property type="project" value="InterPro"/>
</dbReference>
<dbReference type="GO" id="GO:0090589">
    <property type="term" value="F:protein-phosphocysteine-trehalose phosphotransferase system transporter activity"/>
    <property type="evidence" value="ECO:0007669"/>
    <property type="project" value="TreeGrafter"/>
</dbReference>
<dbReference type="InterPro" id="IPR013013">
    <property type="entry name" value="PTS_EIIC_1"/>
</dbReference>
<dbReference type="InterPro" id="IPR050558">
    <property type="entry name" value="PTS_Sugar-Specific_Components"/>
</dbReference>
<keyword evidence="10" id="KW-0472">Membrane</keyword>
<dbReference type="KEGG" id="vao:FA707_00905"/>
<reference evidence="11 12" key="1">
    <citation type="submission" date="2019-04" db="EMBL/GenBank/DDBJ databases">
        <title>Vagococcus sp. nov., isolated from faeces of yaks (Bos grunniens).</title>
        <authorList>
            <person name="Ge Y."/>
        </authorList>
    </citation>
    <scope>NUCLEOTIDE SEQUENCE [LARGE SCALE GENOMIC DNA]</scope>
    <source>
        <strain evidence="11 12">MN-17</strain>
    </source>
</reference>
<dbReference type="GO" id="GO:0005886">
    <property type="term" value="C:plasma membrane"/>
    <property type="evidence" value="ECO:0007669"/>
    <property type="project" value="UniProtKB-SubCell"/>
</dbReference>
<organism evidence="11 12">
    <name type="scientific">Vagococcus zengguangii</name>
    <dbReference type="NCBI Taxonomy" id="2571750"/>
    <lineage>
        <taxon>Bacteria</taxon>
        <taxon>Bacillati</taxon>
        <taxon>Bacillota</taxon>
        <taxon>Bacilli</taxon>
        <taxon>Lactobacillales</taxon>
        <taxon>Enterococcaceae</taxon>
        <taxon>Vagococcus</taxon>
    </lineage>
</organism>
<keyword evidence="4" id="KW-0762">Sugar transport</keyword>
<comment type="subcellular location">
    <subcellularLocation>
        <location evidence="1">Cell membrane</location>
        <topology evidence="1">Multi-pass membrane protein</topology>
    </subcellularLocation>
</comment>
<keyword evidence="12" id="KW-1185">Reference proteome</keyword>
<sequence length="459" mass="49321">MSKNKVRDYSKLAKDIFDIVGGNDNIVNVTRCATRLRIVLQNTTPEMVDQVSQLAGVITVVENSGQFQVVIGSHVGEVFNEFSQLANVEENDVTVEKGSILNRIIATMSAVFAPFVYILAAGGILQGCLIIAKYFNESISTTGTFQVLELISWTPFTFLPILIAITASKHFKTNTYIAVACCAALINPTWAEMAARIAGGENLTFLGIALSKTTYGSTVLPPILLVWLLSYLEKALNKYLPEVTRALLIPFLSMVIMVPLTLLVVGPLSNGGAILIADGYNKLVEVAPAVAGMLIGGLWQVVVIFGIHWGVTPMCIANFEQYGQDSFQAFQTIAVVAQVGATLGVFFKTRDKSLKNISLSAAITGFFGITEPSIYGVTLRLKKPFIIGCISGAIGGLVVSFFNSVYYVYAGLPGLLTTVNGISKDNPSSFTGLMIGCAIALILPIVIMQLTGYEKKKTV</sequence>
<dbReference type="GO" id="GO:0015771">
    <property type="term" value="P:trehalose transport"/>
    <property type="evidence" value="ECO:0007669"/>
    <property type="project" value="TreeGrafter"/>
</dbReference>
<dbReference type="SUPFAM" id="SSF55604">
    <property type="entry name" value="Glucose permease domain IIB"/>
    <property type="match status" value="1"/>
</dbReference>
<dbReference type="InterPro" id="IPR001996">
    <property type="entry name" value="PTS_IIB_1"/>
</dbReference>
<keyword evidence="5" id="KW-0808">Transferase</keyword>
<keyword evidence="9" id="KW-1133">Transmembrane helix</keyword>
<dbReference type="RefSeq" id="WP_136952458.1">
    <property type="nucleotide sequence ID" value="NZ_CP039712.1"/>
</dbReference>
<evidence type="ECO:0000256" key="7">
    <source>
        <dbReference type="ARBA" id="ARBA00022692"/>
    </source>
</evidence>
<dbReference type="PANTHER" id="PTHR30175">
    <property type="entry name" value="PHOSPHOTRANSFERASE SYSTEM TRANSPORT PROTEIN"/>
    <property type="match status" value="1"/>
</dbReference>
<dbReference type="EMBL" id="CP039712">
    <property type="protein sequence ID" value="QCI85612.1"/>
    <property type="molecule type" value="Genomic_DNA"/>
</dbReference>
<dbReference type="PROSITE" id="PS51098">
    <property type="entry name" value="PTS_EIIB_TYPE_1"/>
    <property type="match status" value="1"/>
</dbReference>
<keyword evidence="6" id="KW-0598">Phosphotransferase system</keyword>
<dbReference type="CDD" id="cd00212">
    <property type="entry name" value="PTS_IIB_glc"/>
    <property type="match status" value="1"/>
</dbReference>
<evidence type="ECO:0000256" key="5">
    <source>
        <dbReference type="ARBA" id="ARBA00022679"/>
    </source>
</evidence>
<dbReference type="InterPro" id="IPR018113">
    <property type="entry name" value="PTrfase_EIIB_Cys"/>
</dbReference>
<dbReference type="GO" id="GO:0009401">
    <property type="term" value="P:phosphoenolpyruvate-dependent sugar phosphotransferase system"/>
    <property type="evidence" value="ECO:0007669"/>
    <property type="project" value="UniProtKB-KW"/>
</dbReference>
<dbReference type="Gene3D" id="3.30.1360.60">
    <property type="entry name" value="Glucose permease domain IIB"/>
    <property type="match status" value="1"/>
</dbReference>
<dbReference type="InterPro" id="IPR003352">
    <property type="entry name" value="PTS_EIIC"/>
</dbReference>
<dbReference type="Pfam" id="PF02378">
    <property type="entry name" value="PTS_EIIC"/>
    <property type="match status" value="1"/>
</dbReference>
<dbReference type="Pfam" id="PF00367">
    <property type="entry name" value="PTS_EIIB"/>
    <property type="match status" value="1"/>
</dbReference>
<evidence type="ECO:0000313" key="12">
    <source>
        <dbReference type="Proteomes" id="UP000298615"/>
    </source>
</evidence>
<dbReference type="GO" id="GO:0016301">
    <property type="term" value="F:kinase activity"/>
    <property type="evidence" value="ECO:0007669"/>
    <property type="project" value="UniProtKB-KW"/>
</dbReference>
<evidence type="ECO:0000256" key="8">
    <source>
        <dbReference type="ARBA" id="ARBA00022777"/>
    </source>
</evidence>
<dbReference type="InterPro" id="IPR036878">
    <property type="entry name" value="Glu_permease_IIB"/>
</dbReference>
<protein>
    <submittedName>
        <fullName evidence="11">PTS beta-glucoside transporter subunit EIIBCA</fullName>
    </submittedName>
</protein>
<accession>A0A4D7CSG4</accession>
<evidence type="ECO:0000256" key="9">
    <source>
        <dbReference type="ARBA" id="ARBA00022989"/>
    </source>
</evidence>
<dbReference type="PANTHER" id="PTHR30175:SF1">
    <property type="entry name" value="PTS SYSTEM ARBUTIN-, CELLOBIOSE-, AND SALICIN-SPECIFIC EIIBC COMPONENT-RELATED"/>
    <property type="match status" value="1"/>
</dbReference>
<evidence type="ECO:0000256" key="2">
    <source>
        <dbReference type="ARBA" id="ARBA00022448"/>
    </source>
</evidence>
<proteinExistence type="predicted"/>
<name>A0A4D7CSG4_9ENTE</name>
<dbReference type="PROSITE" id="PS51103">
    <property type="entry name" value="PTS_EIIC_TYPE_1"/>
    <property type="match status" value="1"/>
</dbReference>
<keyword evidence="8" id="KW-0418">Kinase</keyword>
<evidence type="ECO:0000313" key="11">
    <source>
        <dbReference type="EMBL" id="QCI85612.1"/>
    </source>
</evidence>
<dbReference type="AlphaFoldDB" id="A0A4D7CSG4"/>
<dbReference type="PROSITE" id="PS01035">
    <property type="entry name" value="PTS_EIIB_TYPE_1_CYS"/>
    <property type="match status" value="1"/>
</dbReference>